<proteinExistence type="predicted"/>
<name>A0A1W9KPF5_9BURK</name>
<dbReference type="Pfam" id="PF10722">
    <property type="entry name" value="YbjN"/>
    <property type="match status" value="1"/>
</dbReference>
<evidence type="ECO:0000313" key="1">
    <source>
        <dbReference type="EMBL" id="OQW86040.1"/>
    </source>
</evidence>
<evidence type="ECO:0008006" key="3">
    <source>
        <dbReference type="Google" id="ProtNLM"/>
    </source>
</evidence>
<organism evidence="1 2">
    <name type="scientific">Rhodoferax ferrireducens</name>
    <dbReference type="NCBI Taxonomy" id="192843"/>
    <lineage>
        <taxon>Bacteria</taxon>
        <taxon>Pseudomonadati</taxon>
        <taxon>Pseudomonadota</taxon>
        <taxon>Betaproteobacteria</taxon>
        <taxon>Burkholderiales</taxon>
        <taxon>Comamonadaceae</taxon>
        <taxon>Rhodoferax</taxon>
    </lineage>
</organism>
<dbReference type="AlphaFoldDB" id="A0A1W9KPF5"/>
<protein>
    <recommendedName>
        <fullName evidence="3">YbjN domain-containing protein</fullName>
    </recommendedName>
</protein>
<comment type="caution">
    <text evidence="1">The sequence shown here is derived from an EMBL/GenBank/DDBJ whole genome shotgun (WGS) entry which is preliminary data.</text>
</comment>
<dbReference type="EMBL" id="MTEI01000024">
    <property type="protein sequence ID" value="OQW86040.1"/>
    <property type="molecule type" value="Genomic_DNA"/>
</dbReference>
<evidence type="ECO:0000313" key="2">
    <source>
        <dbReference type="Proteomes" id="UP000192505"/>
    </source>
</evidence>
<gene>
    <name evidence="1" type="ORF">BWK72_19160</name>
</gene>
<accession>A0A1W9KPF5</accession>
<dbReference type="InterPro" id="IPR019660">
    <property type="entry name" value="Put_sensory_transdc_reg_YbjN"/>
</dbReference>
<reference evidence="1 2" key="1">
    <citation type="submission" date="2017-01" db="EMBL/GenBank/DDBJ databases">
        <title>Novel large sulfur bacteria in the metagenomes of groundwater-fed chemosynthetic microbial mats in the Lake Huron basin.</title>
        <authorList>
            <person name="Sharrar A.M."/>
            <person name="Flood B.E."/>
            <person name="Bailey J.V."/>
            <person name="Jones D.S."/>
            <person name="Biddanda B."/>
            <person name="Ruberg S.A."/>
            <person name="Marcus D.N."/>
            <person name="Dick G.J."/>
        </authorList>
    </citation>
    <scope>NUCLEOTIDE SEQUENCE [LARGE SCALE GENOMIC DNA]</scope>
    <source>
        <strain evidence="1">A7</strain>
    </source>
</reference>
<sequence>MKKTQAIINVESAVVEVHSKTLFERVSDYLTEKDWGFNSYEEKTYFTLNLRLTSGTVRVVIDIAESSPWARILVYATYPTFVPPHRRVEVIDAINRINYSLLAGCLEMDAKDGEVRARMMLESDTFVSEQMIDRAMRRCLDLAEQYQAPLLAIAFGNAAAHDVLELGERAEDVTLQ</sequence>
<dbReference type="Proteomes" id="UP000192505">
    <property type="component" value="Unassembled WGS sequence"/>
</dbReference>